<protein>
    <recommendedName>
        <fullName evidence="2">N-acetyltransferase domain-containing protein</fullName>
    </recommendedName>
</protein>
<dbReference type="AlphaFoldDB" id="A0A3S5Y2T7"/>
<evidence type="ECO:0000259" key="2">
    <source>
        <dbReference type="Pfam" id="PF13302"/>
    </source>
</evidence>
<sequence>MTVKNHDQVIDRREIASALLKALDRRHEVLDAIVESNDRAAAVAAVRDLLDTSDFCAEAVLGLRFDRLTVKERDRIRTELEDLDATLQWLPEQRPYSTGAGVRLRPFSDSDDDAALFRKRSTEQFDESGKPWDDERVERERQHGLKRIDDESAAWFVAECTTGDAPNGVGLIFGELTGNEVDVAIWVAPESRKQGYGTAALKQARSELAAYFPGTVLIVRTPA</sequence>
<dbReference type="SUPFAM" id="SSF56719">
    <property type="entry name" value="Type II DNA topoisomerase"/>
    <property type="match status" value="1"/>
</dbReference>
<dbReference type="InterPro" id="IPR013760">
    <property type="entry name" value="Topo_IIA-like_dom_sf"/>
</dbReference>
<dbReference type="Proteomes" id="UP001154400">
    <property type="component" value="Chromosome"/>
</dbReference>
<dbReference type="GO" id="GO:0003677">
    <property type="term" value="F:DNA binding"/>
    <property type="evidence" value="ECO:0007669"/>
    <property type="project" value="InterPro"/>
</dbReference>
<dbReference type="EMBL" id="FN563149">
    <property type="protein sequence ID" value="CBH46838.1"/>
    <property type="molecule type" value="Genomic_DNA"/>
</dbReference>
<dbReference type="KEGG" id="req:REQ_07210"/>
<dbReference type="GO" id="GO:0016747">
    <property type="term" value="F:acyltransferase activity, transferring groups other than amino-acyl groups"/>
    <property type="evidence" value="ECO:0007669"/>
    <property type="project" value="InterPro"/>
</dbReference>
<gene>
    <name evidence="3" type="ordered locus">REQ_07210</name>
</gene>
<evidence type="ECO:0000313" key="4">
    <source>
        <dbReference type="Proteomes" id="UP000006892"/>
    </source>
</evidence>
<dbReference type="Gene3D" id="1.10.268.10">
    <property type="entry name" value="Topoisomerase, domain 3"/>
    <property type="match status" value="1"/>
</dbReference>
<name>A0A3S5Y2T7_RHOH1</name>
<organism evidence="3">
    <name type="scientific">Rhodococcus hoagii (strain 103S)</name>
    <name type="common">Rhodococcus equi</name>
    <dbReference type="NCBI Taxonomy" id="685727"/>
    <lineage>
        <taxon>Bacteria</taxon>
        <taxon>Bacillati</taxon>
        <taxon>Actinomycetota</taxon>
        <taxon>Actinomycetes</taxon>
        <taxon>Mycobacteriales</taxon>
        <taxon>Nocardiaceae</taxon>
        <taxon>Prescottella</taxon>
    </lineage>
</organism>
<dbReference type="Gene3D" id="3.40.630.30">
    <property type="match status" value="1"/>
</dbReference>
<dbReference type="InterPro" id="IPR013757">
    <property type="entry name" value="Topo_IIA_A_a_sf"/>
</dbReference>
<evidence type="ECO:0000313" key="3">
    <source>
        <dbReference type="EMBL" id="CBH46838.1"/>
    </source>
</evidence>
<dbReference type="Pfam" id="PF13302">
    <property type="entry name" value="Acetyltransf_3"/>
    <property type="match status" value="1"/>
</dbReference>
<dbReference type="GO" id="GO:0034335">
    <property type="term" value="F:DNA negative supercoiling activity"/>
    <property type="evidence" value="ECO:0007669"/>
    <property type="project" value="UniProtKB-ARBA"/>
</dbReference>
<evidence type="ECO:0000256" key="1">
    <source>
        <dbReference type="ARBA" id="ARBA00000185"/>
    </source>
</evidence>
<dbReference type="RefSeq" id="WP_005515555.1">
    <property type="nucleotide sequence ID" value="NC_014659.1"/>
</dbReference>
<reference evidence="3" key="1">
    <citation type="journal article" date="2010" name="PLoS Genet.">
        <title>The genome of a pathogenic rhodococcus: cooptive virulence underpinned by key gene acquisitions.</title>
        <authorList>
            <person name="Letek M."/>
            <person name="Gonzalez P."/>
            <person name="Macarthur I."/>
            <person name="Rodriguez H."/>
            <person name="Freeman T.C."/>
            <person name="Valero-Rello A."/>
            <person name="Blanco M."/>
            <person name="Buckley T."/>
            <person name="Cherevach I."/>
            <person name="Fahey R."/>
            <person name="Hapeshi A."/>
            <person name="Holdstock J."/>
            <person name="Leadon D."/>
            <person name="Navas J."/>
            <person name="Ocampo A."/>
            <person name="Quail M.A."/>
            <person name="Sanders M."/>
            <person name="Scortti M.M."/>
            <person name="Prescott J.F."/>
            <person name="Fogarty U."/>
            <person name="Meijer W.G."/>
            <person name="Parkhill J."/>
            <person name="Bentley S.D."/>
            <person name="Vazquez-Boland J.A."/>
        </authorList>
    </citation>
    <scope>NUCLEOTIDE SEQUENCE [LARGE SCALE GENOMIC DNA]</scope>
    <source>
        <strain evidence="3 4">103S</strain>
    </source>
</reference>
<dbReference type="InterPro" id="IPR000182">
    <property type="entry name" value="GNAT_dom"/>
</dbReference>
<feature type="domain" description="N-acetyltransferase" evidence="2">
    <location>
        <begin position="103"/>
        <end position="206"/>
    </location>
</feature>
<dbReference type="InterPro" id="IPR016181">
    <property type="entry name" value="Acyl_CoA_acyltransferase"/>
</dbReference>
<dbReference type="GO" id="GO:0005524">
    <property type="term" value="F:ATP binding"/>
    <property type="evidence" value="ECO:0007669"/>
    <property type="project" value="InterPro"/>
</dbReference>
<proteinExistence type="predicted"/>
<dbReference type="SUPFAM" id="SSF55729">
    <property type="entry name" value="Acyl-CoA N-acyltransferases (Nat)"/>
    <property type="match status" value="1"/>
</dbReference>
<comment type="catalytic activity">
    <reaction evidence="1">
        <text>ATP-dependent breakage, passage and rejoining of double-stranded DNA.</text>
        <dbReference type="EC" id="5.6.2.2"/>
    </reaction>
</comment>
<accession>A0A3S5Y2T7</accession>